<comment type="caution">
    <text evidence="1">The sequence shown here is derived from an EMBL/GenBank/DDBJ whole genome shotgun (WGS) entry which is preliminary data.</text>
</comment>
<keyword evidence="2" id="KW-1185">Reference proteome</keyword>
<evidence type="ECO:0000313" key="2">
    <source>
        <dbReference type="Proteomes" id="UP001430306"/>
    </source>
</evidence>
<protein>
    <submittedName>
        <fullName evidence="1">Uncharacterized protein</fullName>
    </submittedName>
</protein>
<gene>
    <name evidence="1" type="ORF">LOC71_17215</name>
</gene>
<name>A0ABS8NKE1_9BACT</name>
<evidence type="ECO:0000313" key="1">
    <source>
        <dbReference type="EMBL" id="MCC9644026.1"/>
    </source>
</evidence>
<dbReference type="RefSeq" id="WP_230275083.1">
    <property type="nucleotide sequence ID" value="NZ_JAJKFW010000025.1"/>
</dbReference>
<sequence length="45" mass="5071">MSSARAAKCGQPQCIIGQPDGKDFFNILEFQRLSNREDESLRKNA</sequence>
<dbReference type="Proteomes" id="UP001430306">
    <property type="component" value="Unassembled WGS sequence"/>
</dbReference>
<reference evidence="1" key="1">
    <citation type="submission" date="2021-11" db="EMBL/GenBank/DDBJ databases">
        <title>Genome sequence.</title>
        <authorList>
            <person name="Sun Q."/>
        </authorList>
    </citation>
    <scope>NUCLEOTIDE SEQUENCE</scope>
    <source>
        <strain evidence="1">JC740</strain>
    </source>
</reference>
<organism evidence="1 2">
    <name type="scientific">Rhodopirellula halodulae</name>
    <dbReference type="NCBI Taxonomy" id="2894198"/>
    <lineage>
        <taxon>Bacteria</taxon>
        <taxon>Pseudomonadati</taxon>
        <taxon>Planctomycetota</taxon>
        <taxon>Planctomycetia</taxon>
        <taxon>Pirellulales</taxon>
        <taxon>Pirellulaceae</taxon>
        <taxon>Rhodopirellula</taxon>
    </lineage>
</organism>
<proteinExistence type="predicted"/>
<accession>A0ABS8NKE1</accession>
<dbReference type="EMBL" id="JAJKFW010000025">
    <property type="protein sequence ID" value="MCC9644026.1"/>
    <property type="molecule type" value="Genomic_DNA"/>
</dbReference>